<comment type="subcellular location">
    <subcellularLocation>
        <location evidence="1">Cytoplasm</location>
    </subcellularLocation>
</comment>
<reference evidence="8" key="1">
    <citation type="submission" date="2021-11" db="EMBL/GenBank/DDBJ databases">
        <authorList>
            <consortium name="Genoscope - CEA"/>
            <person name="William W."/>
        </authorList>
    </citation>
    <scope>NUCLEOTIDE SEQUENCE</scope>
</reference>
<dbReference type="PANTHER" id="PTHR28630:SF31">
    <property type="entry name" value="PEROXIREDOXIN-LIKE 2A"/>
    <property type="match status" value="1"/>
</dbReference>
<keyword evidence="9" id="KW-1185">Reference proteome</keyword>
<keyword evidence="2" id="KW-0963">Cytoplasm</keyword>
<comment type="caution">
    <text evidence="8">The sequence shown here is derived from an EMBL/GenBank/DDBJ whole genome shotgun (WGS) entry which is preliminary data.</text>
</comment>
<evidence type="ECO:0000256" key="4">
    <source>
        <dbReference type="ARBA" id="ARBA00023787"/>
    </source>
</evidence>
<evidence type="ECO:0000256" key="1">
    <source>
        <dbReference type="ARBA" id="ARBA00004496"/>
    </source>
</evidence>
<comment type="similarity">
    <text evidence="4">Belongs to the peroxiredoxin-like PRXL2 family. PRXL2A subfamily.</text>
</comment>
<sequence length="159" mass="16894">MVKAPLAPPGSALLVDLTGHKSTFAASELWAKSSAVIFVQAFRDYCWPDAPVYLDEPRAFYNALGGGKANKSSLASVLAKIANPWSRLSKNAKRAKDDKGNLDGEGFVHGGVYVVQTGGKPYYAHAEAEIGDHPPTEELLAALPEIETVVGVEAVSVEK</sequence>
<protein>
    <recommendedName>
        <fullName evidence="5">Peroxiredoxin-like 2A</fullName>
    </recommendedName>
    <alternativeName>
        <fullName evidence="7">Peroxiredoxin-like 2 activated in M-CSF stimulated monocytes</fullName>
    </alternativeName>
    <alternativeName>
        <fullName evidence="6">Redox-regulatory protein FAM213A</fullName>
    </alternativeName>
</protein>
<dbReference type="Pfam" id="PF13911">
    <property type="entry name" value="AhpC-TSA_2"/>
    <property type="match status" value="1"/>
</dbReference>
<dbReference type="Proteomes" id="UP000789595">
    <property type="component" value="Unassembled WGS sequence"/>
</dbReference>
<evidence type="ECO:0000256" key="6">
    <source>
        <dbReference type="ARBA" id="ARBA00032058"/>
    </source>
</evidence>
<evidence type="ECO:0000313" key="8">
    <source>
        <dbReference type="EMBL" id="CAH0374879.1"/>
    </source>
</evidence>
<keyword evidence="3" id="KW-0676">Redox-active center</keyword>
<accession>A0A8J2SWX9</accession>
<dbReference type="GO" id="GO:0005737">
    <property type="term" value="C:cytoplasm"/>
    <property type="evidence" value="ECO:0007669"/>
    <property type="project" value="UniProtKB-SubCell"/>
</dbReference>
<dbReference type="InterPro" id="IPR032801">
    <property type="entry name" value="PXL2A/B/C"/>
</dbReference>
<gene>
    <name evidence="8" type="ORF">PECAL_4P21880</name>
</gene>
<organism evidence="8 9">
    <name type="scientific">Pelagomonas calceolata</name>
    <dbReference type="NCBI Taxonomy" id="35677"/>
    <lineage>
        <taxon>Eukaryota</taxon>
        <taxon>Sar</taxon>
        <taxon>Stramenopiles</taxon>
        <taxon>Ochrophyta</taxon>
        <taxon>Pelagophyceae</taxon>
        <taxon>Pelagomonadales</taxon>
        <taxon>Pelagomonadaceae</taxon>
        <taxon>Pelagomonas</taxon>
    </lineage>
</organism>
<proteinExistence type="inferred from homology"/>
<evidence type="ECO:0000256" key="7">
    <source>
        <dbReference type="ARBA" id="ARBA00032129"/>
    </source>
</evidence>
<evidence type="ECO:0000256" key="2">
    <source>
        <dbReference type="ARBA" id="ARBA00022490"/>
    </source>
</evidence>
<dbReference type="PANTHER" id="PTHR28630">
    <property type="match status" value="1"/>
</dbReference>
<dbReference type="EMBL" id="CAKKNE010000004">
    <property type="protein sequence ID" value="CAH0374879.1"/>
    <property type="molecule type" value="Genomic_DNA"/>
</dbReference>
<evidence type="ECO:0000256" key="3">
    <source>
        <dbReference type="ARBA" id="ARBA00023284"/>
    </source>
</evidence>
<dbReference type="AlphaFoldDB" id="A0A8J2SWX9"/>
<name>A0A8J2SWX9_9STRA</name>
<evidence type="ECO:0000256" key="5">
    <source>
        <dbReference type="ARBA" id="ARBA00023849"/>
    </source>
</evidence>
<evidence type="ECO:0000313" key="9">
    <source>
        <dbReference type="Proteomes" id="UP000789595"/>
    </source>
</evidence>
<dbReference type="OrthoDB" id="40334at2759"/>